<dbReference type="RefSeq" id="WP_012899072.1">
    <property type="nucleotide sequence ID" value="NC_013665.1"/>
</dbReference>
<dbReference type="STRING" id="304371.MCP_0320"/>
<name>D1YVC0_METPS</name>
<dbReference type="AlphaFoldDB" id="D1YVC0"/>
<dbReference type="GeneID" id="8680448"/>
<dbReference type="eggNOG" id="arCOG11183">
    <property type="taxonomic scope" value="Archaea"/>
</dbReference>
<dbReference type="InParanoid" id="D1YVC0"/>
<dbReference type="Gene3D" id="3.10.450.40">
    <property type="match status" value="1"/>
</dbReference>
<dbReference type="Pfam" id="PF10934">
    <property type="entry name" value="Sheath_initiator"/>
    <property type="match status" value="1"/>
</dbReference>
<dbReference type="EMBL" id="AP011532">
    <property type="protein sequence ID" value="BAI60392.1"/>
    <property type="molecule type" value="Genomic_DNA"/>
</dbReference>
<keyword evidence="2" id="KW-1185">Reference proteome</keyword>
<reference evidence="1 2" key="2">
    <citation type="journal article" date="2008" name="Int. J. Syst. Evol. Microbiol.">
        <title>Methanocella paludicola gen. nov., sp. nov., a methane-producing archaeon, the first isolate of the lineage 'Rice Cluster I', and proposal of the new archaeal order Methanocellales ord. nov.</title>
        <authorList>
            <person name="Sakai S."/>
            <person name="Imachi H."/>
            <person name="Hanada S."/>
            <person name="Ohashi A."/>
            <person name="Harada H."/>
            <person name="Kamagata Y."/>
        </authorList>
    </citation>
    <scope>NUCLEOTIDE SEQUENCE [LARGE SCALE GENOMIC DNA]</scope>
    <source>
        <strain evidence="2">DSM 17711 / JCM 13418 / NBRC 101707 / SANAE</strain>
    </source>
</reference>
<dbReference type="KEGG" id="mpd:MCP_0320"/>
<protein>
    <recommendedName>
        <fullName evidence="3">IraD/Gp25-like domain-containing protein</fullName>
    </recommendedName>
</protein>
<dbReference type="SUPFAM" id="SSF160719">
    <property type="entry name" value="gpW/gp25-like"/>
    <property type="match status" value="1"/>
</dbReference>
<dbReference type="InterPro" id="IPR020288">
    <property type="entry name" value="Sheath_initiator"/>
</dbReference>
<reference evidence="1 2" key="1">
    <citation type="journal article" date="2007" name="Appl. Environ. Microbiol.">
        <title>Isolation of key methanogens for global methane emission from rice paddy fields: a novel isolate affiliated with the clone cluster rice cluster I.</title>
        <authorList>
            <person name="Sakai S."/>
            <person name="Imachi H."/>
            <person name="Sekiguchi Y."/>
            <person name="Ohashi A."/>
            <person name="Harada H."/>
            <person name="Kamagata Y."/>
        </authorList>
    </citation>
    <scope>NUCLEOTIDE SEQUENCE [LARGE SCALE GENOMIC DNA]</scope>
    <source>
        <strain evidence="2">DSM 17711 / JCM 13418 / NBRC 101707 / SANAE</strain>
    </source>
</reference>
<sequence length="145" mass="16084">MPDSIYGSDIKLRMGQYAGFYGIGADLYVNRRGDVDIVSGRENLGQAIIHRLLTRQGELEELGYPEYGSNLHELIGSPNNLKTWNLVKLYVNQCLSQEVRVEKVESIDVMPHGSDPHAVVVEVAIVPIGSETPLGISFPYNLEVE</sequence>
<accession>D1YVC0</accession>
<evidence type="ECO:0000313" key="2">
    <source>
        <dbReference type="Proteomes" id="UP000001882"/>
    </source>
</evidence>
<reference evidence="2" key="3">
    <citation type="journal article" date="2011" name="PLoS ONE">
        <title>Genome sequence of a mesophilic hydrogenotrophic methanogen Methanocella paludicola, the first cultivated representative of the order Methanocellales.</title>
        <authorList>
            <person name="Sakai S."/>
            <person name="Takaki Y."/>
            <person name="Shimamura S."/>
            <person name="Sekine M."/>
            <person name="Tajima T."/>
            <person name="Kosugi H."/>
            <person name="Ichikawa N."/>
            <person name="Tasumi E."/>
            <person name="Hiraki A.T."/>
            <person name="Shimizu A."/>
            <person name="Kato Y."/>
            <person name="Nishiko R."/>
            <person name="Mori K."/>
            <person name="Fujita N."/>
            <person name="Imachi H."/>
            <person name="Takai K."/>
        </authorList>
    </citation>
    <scope>NUCLEOTIDE SEQUENCE [LARGE SCALE GENOMIC DNA]</scope>
    <source>
        <strain evidence="2">DSM 17711 / JCM 13418 / NBRC 101707 / SANAE</strain>
    </source>
</reference>
<organism evidence="1 2">
    <name type="scientific">Methanocella paludicola (strain DSM 17711 / JCM 13418 / NBRC 101707 / SANAE)</name>
    <dbReference type="NCBI Taxonomy" id="304371"/>
    <lineage>
        <taxon>Archaea</taxon>
        <taxon>Methanobacteriati</taxon>
        <taxon>Methanobacteriota</taxon>
        <taxon>Stenosarchaea group</taxon>
        <taxon>Methanomicrobia</taxon>
        <taxon>Methanocellales</taxon>
        <taxon>Methanocellaceae</taxon>
        <taxon>Methanocella</taxon>
    </lineage>
</organism>
<evidence type="ECO:0008006" key="3">
    <source>
        <dbReference type="Google" id="ProtNLM"/>
    </source>
</evidence>
<gene>
    <name evidence="1" type="ordered locus">MCP_0320</name>
</gene>
<dbReference type="Proteomes" id="UP000001882">
    <property type="component" value="Chromosome"/>
</dbReference>
<proteinExistence type="predicted"/>
<evidence type="ECO:0000313" key="1">
    <source>
        <dbReference type="EMBL" id="BAI60392.1"/>
    </source>
</evidence>